<evidence type="ECO:0000313" key="6">
    <source>
        <dbReference type="EMBL" id="WFB40646.1"/>
    </source>
</evidence>
<dbReference type="CDD" id="cd03235">
    <property type="entry name" value="ABC_Metallic_Cations"/>
    <property type="match status" value="1"/>
</dbReference>
<keyword evidence="3" id="KW-0547">Nucleotide-binding</keyword>
<dbReference type="InterPro" id="IPR003593">
    <property type="entry name" value="AAA+_ATPase"/>
</dbReference>
<dbReference type="InterPro" id="IPR050153">
    <property type="entry name" value="Metal_Ion_Import_ABC"/>
</dbReference>
<reference evidence="6 7" key="1">
    <citation type="submission" date="2023-03" db="EMBL/GenBank/DDBJ databases">
        <authorList>
            <person name="Ruckert-Reed C."/>
        </authorList>
    </citation>
    <scope>NUCLEOTIDE SEQUENCE [LARGE SCALE GENOMIC DNA]</scope>
    <source>
        <strain evidence="6 7">DSM 115425</strain>
    </source>
</reference>
<dbReference type="PROSITE" id="PS50893">
    <property type="entry name" value="ABC_TRANSPORTER_2"/>
    <property type="match status" value="1"/>
</dbReference>
<dbReference type="GO" id="GO:0005524">
    <property type="term" value="F:ATP binding"/>
    <property type="evidence" value="ECO:0007669"/>
    <property type="project" value="UniProtKB-KW"/>
</dbReference>
<dbReference type="EMBL" id="CP120687">
    <property type="protein sequence ID" value="WFB40646.1"/>
    <property type="molecule type" value="Genomic_DNA"/>
</dbReference>
<dbReference type="SUPFAM" id="SSF52540">
    <property type="entry name" value="P-loop containing nucleoside triphosphate hydrolases"/>
    <property type="match status" value="1"/>
</dbReference>
<keyword evidence="7" id="KW-1185">Reference proteome</keyword>
<dbReference type="InterPro" id="IPR027417">
    <property type="entry name" value="P-loop_NTPase"/>
</dbReference>
<comment type="similarity">
    <text evidence="1">Belongs to the ABC transporter superfamily.</text>
</comment>
<dbReference type="PANTHER" id="PTHR42734">
    <property type="entry name" value="METAL TRANSPORT SYSTEM ATP-BINDING PROTEIN TM_0124-RELATED"/>
    <property type="match status" value="1"/>
</dbReference>
<keyword evidence="2" id="KW-0813">Transport</keyword>
<keyword evidence="4 6" id="KW-0067">ATP-binding</keyword>
<evidence type="ECO:0000256" key="4">
    <source>
        <dbReference type="ARBA" id="ARBA00022840"/>
    </source>
</evidence>
<dbReference type="InterPro" id="IPR003439">
    <property type="entry name" value="ABC_transporter-like_ATP-bd"/>
</dbReference>
<evidence type="ECO:0000259" key="5">
    <source>
        <dbReference type="PROSITE" id="PS50893"/>
    </source>
</evidence>
<feature type="domain" description="ABC transporter" evidence="5">
    <location>
        <begin position="2"/>
        <end position="234"/>
    </location>
</feature>
<evidence type="ECO:0000256" key="1">
    <source>
        <dbReference type="ARBA" id="ARBA00005417"/>
    </source>
</evidence>
<dbReference type="PROSITE" id="PS00211">
    <property type="entry name" value="ABC_TRANSPORTER_1"/>
    <property type="match status" value="1"/>
</dbReference>
<name>A0ABY8DUG5_9LACO</name>
<evidence type="ECO:0000256" key="2">
    <source>
        <dbReference type="ARBA" id="ARBA00022448"/>
    </source>
</evidence>
<dbReference type="Proteomes" id="UP001220228">
    <property type="component" value="Chromosome"/>
</dbReference>
<dbReference type="Pfam" id="PF00005">
    <property type="entry name" value="ABC_tran"/>
    <property type="match status" value="1"/>
</dbReference>
<gene>
    <name evidence="6" type="ORF">LHUE1_001415</name>
</gene>
<evidence type="ECO:0000313" key="7">
    <source>
        <dbReference type="Proteomes" id="UP001220228"/>
    </source>
</evidence>
<proteinExistence type="inferred from homology"/>
<dbReference type="SMART" id="SM00382">
    <property type="entry name" value="AAA"/>
    <property type="match status" value="1"/>
</dbReference>
<evidence type="ECO:0000256" key="3">
    <source>
        <dbReference type="ARBA" id="ARBA00022741"/>
    </source>
</evidence>
<protein>
    <submittedName>
        <fullName evidence="6">Metal ABC transporter ATP-binding protein</fullName>
    </submittedName>
</protein>
<dbReference type="PANTHER" id="PTHR42734:SF5">
    <property type="entry name" value="IRON TRANSPORT SYSTEM ATP-BINDING PROTEIN HI_0361-RELATED"/>
    <property type="match status" value="1"/>
</dbReference>
<sequence>MLKVNHITVSYQRNLNVVEDVSFEVKEGEIVGIIGPNGAGKSTLIKAMMDLIPHQGNAAMDGQPLAKQAQKIAYVQQKSNIDLTFPITVRECVALGLQAHANMFGYTGKNEGRAIAQALEMVGMTDFAKRQIGRLSGGQLQRVLIARCLVQEADLIILDEPFAGIDNRSESAIMIVLRKLRAEGKTILMVHHDLKTVRSYFDSVVMMNVHMIGAGPVATTFTDTNLEQAYGLPMHVNQGGQS</sequence>
<dbReference type="Gene3D" id="3.40.50.300">
    <property type="entry name" value="P-loop containing nucleotide triphosphate hydrolases"/>
    <property type="match status" value="1"/>
</dbReference>
<dbReference type="RefSeq" id="WP_049170561.1">
    <property type="nucleotide sequence ID" value="NZ_CP120687.1"/>
</dbReference>
<organism evidence="6 7">
    <name type="scientific">Lacticaseibacillus huelsenbergensis</name>
    <dbReference type="NCBI Taxonomy" id="3035291"/>
    <lineage>
        <taxon>Bacteria</taxon>
        <taxon>Bacillati</taxon>
        <taxon>Bacillota</taxon>
        <taxon>Bacilli</taxon>
        <taxon>Lactobacillales</taxon>
        <taxon>Lactobacillaceae</taxon>
        <taxon>Lacticaseibacillus</taxon>
    </lineage>
</organism>
<dbReference type="InterPro" id="IPR017871">
    <property type="entry name" value="ABC_transporter-like_CS"/>
</dbReference>
<accession>A0ABY8DUG5</accession>